<name>A0A6A3RZ49_9STRA</name>
<evidence type="ECO:0000313" key="12">
    <source>
        <dbReference type="Proteomes" id="UP000440732"/>
    </source>
</evidence>
<evidence type="ECO:0000313" key="2">
    <source>
        <dbReference type="EMBL" id="KAE9102825.1"/>
    </source>
</evidence>
<evidence type="ECO:0000313" key="13">
    <source>
        <dbReference type="Proteomes" id="UP000441208"/>
    </source>
</evidence>
<proteinExistence type="predicted"/>
<keyword evidence="9" id="KW-1185">Reference proteome</keyword>
<gene>
    <name evidence="7" type="ORF">PF001_g15176</name>
    <name evidence="5" type="ORF">PF002_g16089</name>
    <name evidence="6" type="ORF">PF004_g13385</name>
    <name evidence="4" type="ORF">PF005_g15728</name>
    <name evidence="3" type="ORF">PF006_g14389</name>
    <name evidence="2" type="ORF">PF007_g14609</name>
    <name evidence="1" type="ORF">PF009_g16155</name>
</gene>
<dbReference type="Proteomes" id="UP000476176">
    <property type="component" value="Unassembled WGS sequence"/>
</dbReference>
<evidence type="ECO:0000313" key="3">
    <source>
        <dbReference type="EMBL" id="KAE9136394.1"/>
    </source>
</evidence>
<comment type="caution">
    <text evidence="2">The sequence shown here is derived from an EMBL/GenBank/DDBJ whole genome shotgun (WGS) entry which is preliminary data.</text>
</comment>
<dbReference type="EMBL" id="QXGC01000808">
    <property type="protein sequence ID" value="KAE9220257.1"/>
    <property type="molecule type" value="Genomic_DNA"/>
</dbReference>
<dbReference type="Proteomes" id="UP000441208">
    <property type="component" value="Unassembled WGS sequence"/>
</dbReference>
<evidence type="ECO:0000313" key="6">
    <source>
        <dbReference type="EMBL" id="KAE9220257.1"/>
    </source>
</evidence>
<evidence type="ECO:0000313" key="5">
    <source>
        <dbReference type="EMBL" id="KAE9219742.1"/>
    </source>
</evidence>
<accession>A0A6A3RZ49</accession>
<dbReference type="EMBL" id="QXGD01000935">
    <property type="protein sequence ID" value="KAE9219742.1"/>
    <property type="molecule type" value="Genomic_DNA"/>
</dbReference>
<protein>
    <submittedName>
        <fullName evidence="2">Uncharacterized protein</fullName>
    </submittedName>
</protein>
<evidence type="ECO:0000313" key="11">
    <source>
        <dbReference type="Proteomes" id="UP000440367"/>
    </source>
</evidence>
<dbReference type="Proteomes" id="UP000437068">
    <property type="component" value="Unassembled WGS sequence"/>
</dbReference>
<dbReference type="EMBL" id="QXFZ01000859">
    <property type="protein sequence ID" value="KAE9102825.1"/>
    <property type="molecule type" value="Genomic_DNA"/>
</dbReference>
<dbReference type="EMBL" id="QXGA01000902">
    <property type="protein sequence ID" value="KAE9136394.1"/>
    <property type="molecule type" value="Genomic_DNA"/>
</dbReference>
<dbReference type="AlphaFoldDB" id="A0A6A3RZ49"/>
<evidence type="ECO:0000313" key="7">
    <source>
        <dbReference type="EMBL" id="KAE9299991.1"/>
    </source>
</evidence>
<evidence type="ECO:0000313" key="4">
    <source>
        <dbReference type="EMBL" id="KAE9199447.1"/>
    </source>
</evidence>
<dbReference type="Proteomes" id="UP000429523">
    <property type="component" value="Unassembled WGS sequence"/>
</dbReference>
<dbReference type="EMBL" id="QXGF01000970">
    <property type="protein sequence ID" value="KAE8933849.1"/>
    <property type="molecule type" value="Genomic_DNA"/>
</dbReference>
<evidence type="ECO:0000313" key="10">
    <source>
        <dbReference type="Proteomes" id="UP000437068"/>
    </source>
</evidence>
<evidence type="ECO:0000313" key="9">
    <source>
        <dbReference type="Proteomes" id="UP000433483"/>
    </source>
</evidence>
<dbReference type="EMBL" id="QXGE01000974">
    <property type="protein sequence ID" value="KAE9299991.1"/>
    <property type="molecule type" value="Genomic_DNA"/>
</dbReference>
<dbReference type="Proteomes" id="UP000433483">
    <property type="component" value="Unassembled WGS sequence"/>
</dbReference>
<evidence type="ECO:0000313" key="14">
    <source>
        <dbReference type="Proteomes" id="UP000476176"/>
    </source>
</evidence>
<sequence>MLPRRPRTLNFKGKHAGLLLLRALMKARLCDGSSTLPIFQTISGRPLRGQRILV</sequence>
<dbReference type="Proteomes" id="UP000440732">
    <property type="component" value="Unassembled WGS sequence"/>
</dbReference>
<reference evidence="8 9" key="1">
    <citation type="submission" date="2018-08" db="EMBL/GenBank/DDBJ databases">
        <title>Genomic investigation of the strawberry pathogen Phytophthora fragariae indicates pathogenicity is determined by transcriptional variation in three key races.</title>
        <authorList>
            <person name="Adams T.M."/>
            <person name="Armitage A.D."/>
            <person name="Sobczyk M.K."/>
            <person name="Bates H.J."/>
            <person name="Dunwell J.M."/>
            <person name="Nellist C.F."/>
            <person name="Harrison R.J."/>
        </authorList>
    </citation>
    <scope>NUCLEOTIDE SEQUENCE [LARGE SCALE GENOMIC DNA]</scope>
    <source>
        <strain evidence="7 10">A4</strain>
        <strain evidence="5 11">BC-1</strain>
        <strain evidence="6 14">BC-23</strain>
        <strain evidence="4 9">NOV-27</strain>
        <strain evidence="3 12">NOV-5</strain>
        <strain evidence="2 13">NOV-71</strain>
        <strain evidence="1 8">NOV-9</strain>
    </source>
</reference>
<dbReference type="Proteomes" id="UP000440367">
    <property type="component" value="Unassembled WGS sequence"/>
</dbReference>
<evidence type="ECO:0000313" key="1">
    <source>
        <dbReference type="EMBL" id="KAE8933849.1"/>
    </source>
</evidence>
<evidence type="ECO:0000313" key="8">
    <source>
        <dbReference type="Proteomes" id="UP000429523"/>
    </source>
</evidence>
<dbReference type="EMBL" id="QXGB01000992">
    <property type="protein sequence ID" value="KAE9199447.1"/>
    <property type="molecule type" value="Genomic_DNA"/>
</dbReference>
<organism evidence="2 13">
    <name type="scientific">Phytophthora fragariae</name>
    <dbReference type="NCBI Taxonomy" id="53985"/>
    <lineage>
        <taxon>Eukaryota</taxon>
        <taxon>Sar</taxon>
        <taxon>Stramenopiles</taxon>
        <taxon>Oomycota</taxon>
        <taxon>Peronosporomycetes</taxon>
        <taxon>Peronosporales</taxon>
        <taxon>Peronosporaceae</taxon>
        <taxon>Phytophthora</taxon>
    </lineage>
</organism>